<evidence type="ECO:0000313" key="2">
    <source>
        <dbReference type="EMBL" id="PNW72464.1"/>
    </source>
</evidence>
<dbReference type="Gramene" id="PNW72464">
    <property type="protein sequence ID" value="PNW72464"/>
    <property type="gene ID" value="CHLRE_16g682699v5"/>
</dbReference>
<feature type="compositionally biased region" description="Low complexity" evidence="1">
    <location>
        <begin position="92"/>
        <end position="102"/>
    </location>
</feature>
<feature type="region of interest" description="Disordered" evidence="1">
    <location>
        <begin position="303"/>
        <end position="358"/>
    </location>
</feature>
<keyword evidence="3" id="KW-1185">Reference proteome</keyword>
<organism evidence="2 3">
    <name type="scientific">Chlamydomonas reinhardtii</name>
    <name type="common">Chlamydomonas smithii</name>
    <dbReference type="NCBI Taxonomy" id="3055"/>
    <lineage>
        <taxon>Eukaryota</taxon>
        <taxon>Viridiplantae</taxon>
        <taxon>Chlorophyta</taxon>
        <taxon>core chlorophytes</taxon>
        <taxon>Chlorophyceae</taxon>
        <taxon>CS clade</taxon>
        <taxon>Chlamydomonadales</taxon>
        <taxon>Chlamydomonadaceae</taxon>
        <taxon>Chlamydomonas</taxon>
    </lineage>
</organism>
<feature type="compositionally biased region" description="Basic residues" evidence="1">
    <location>
        <begin position="244"/>
        <end position="253"/>
    </location>
</feature>
<feature type="region of interest" description="Disordered" evidence="1">
    <location>
        <begin position="1"/>
        <end position="49"/>
    </location>
</feature>
<protein>
    <submittedName>
        <fullName evidence="2">Uncharacterized protein</fullName>
    </submittedName>
</protein>
<feature type="region of interest" description="Disordered" evidence="1">
    <location>
        <begin position="208"/>
        <end position="261"/>
    </location>
</feature>
<feature type="region of interest" description="Disordered" evidence="1">
    <location>
        <begin position="591"/>
        <end position="652"/>
    </location>
</feature>
<dbReference type="RefSeq" id="XP_042916257.1">
    <property type="nucleotide sequence ID" value="XM_043071472.1"/>
</dbReference>
<dbReference type="PaxDb" id="3055-EDO99209"/>
<proteinExistence type="predicted"/>
<gene>
    <name evidence="2" type="ORF">CHLRE_16g682699v5</name>
</gene>
<name>A0A2K3CW03_CHLRE</name>
<dbReference type="EMBL" id="CM008977">
    <property type="protein sequence ID" value="PNW72464.1"/>
    <property type="molecule type" value="Genomic_DNA"/>
</dbReference>
<feature type="region of interest" description="Disordered" evidence="1">
    <location>
        <begin position="78"/>
        <end position="123"/>
    </location>
</feature>
<feature type="compositionally biased region" description="Low complexity" evidence="1">
    <location>
        <begin position="440"/>
        <end position="449"/>
    </location>
</feature>
<dbReference type="ExpressionAtlas" id="A0A2K3CW03">
    <property type="expression patterns" value="baseline"/>
</dbReference>
<feature type="compositionally biased region" description="Low complexity" evidence="1">
    <location>
        <begin position="211"/>
        <end position="243"/>
    </location>
</feature>
<feature type="region of interest" description="Disordered" evidence="1">
    <location>
        <begin position="395"/>
        <end position="553"/>
    </location>
</feature>
<accession>A0A2K3CW03</accession>
<evidence type="ECO:0000256" key="1">
    <source>
        <dbReference type="SAM" id="MobiDB-lite"/>
    </source>
</evidence>
<sequence length="710" mass="72113">MVLGLLFRRKAPEPEAAAPPPVPAAKAPPPPPRTDSSDDAAELSVARRQGSQVNLNRLLNAAPHGLNAVLKKNTMDSDLTANFTPTPPSQPPASYQQQQQQQRGEGYGDDVPAPRGKGRERRRSMTMSEMVANMNNIHLGQAAMIMMPQRARQELGGGDPSGQAAAAAPRSRASVPQAMDASSALGSGAALAGMRGLERQPSIIREAMKMQQSQGQPQQQGQQAPPSAQLSSPQVHSSGYSRSSAHHSHSHHHGPGDGLPSANLAQLAAALAGQGPAERAPAATRPGERRASMLLLQHSLGSVASGGGSGNSRSSVMGGPGTGAALGAAGAGGERGGLQQQQLAPQPPVAGGGSVRRSDQGEAFRMRALAPPQANPMEVVINNVRGLNRSWNAGEEGGGSISGGVSGGGGGNSGSGGLGGVSHSGSGAERQHQFGGGVSVGVSGSASHGQGRGSHGQGQSHSAKDMRSRAMRGSYSGSKGPGGGADTAGNNTEDGEAVRPPSVSAHATAPGSTTNDLKLPSISGALPRVRQLSDVSGDGRGALPGLPGGAGKGQLSQADVAAITEALAAQQNDAARIRAAALRKMDTRIKRTVMDRHLGPEDSGGGGGGDDGDSNSYGGSNGRTHSKLSPQPHMQRSPLNRPVGVQPHMSVAESAVARAKARLLETEQETTDELNQLRKNSIIGPNGLLPNGKIPADLLADPLPPPRGRR</sequence>
<dbReference type="OrthoDB" id="543530at2759"/>
<feature type="compositionally biased region" description="Basic and acidic residues" evidence="1">
    <location>
        <begin position="591"/>
        <end position="600"/>
    </location>
</feature>
<dbReference type="OMA" id="QGEAFRM"/>
<feature type="region of interest" description="Disordered" evidence="1">
    <location>
        <begin position="667"/>
        <end position="710"/>
    </location>
</feature>
<feature type="compositionally biased region" description="Low complexity" evidence="1">
    <location>
        <begin position="163"/>
        <end position="181"/>
    </location>
</feature>
<feature type="compositionally biased region" description="Pro residues" evidence="1">
    <location>
        <begin position="17"/>
        <end position="33"/>
    </location>
</feature>
<dbReference type="AlphaFoldDB" id="A0A2K3CW03"/>
<dbReference type="KEGG" id="cre:CHLRE_16g682699v5"/>
<dbReference type="InParanoid" id="A0A2K3CW03"/>
<dbReference type="GeneID" id="5724427"/>
<feature type="region of interest" description="Disordered" evidence="1">
    <location>
        <begin position="153"/>
        <end position="181"/>
    </location>
</feature>
<feature type="compositionally biased region" description="Gly residues" evidence="1">
    <location>
        <begin position="318"/>
        <end position="336"/>
    </location>
</feature>
<dbReference type="STRING" id="3055.A0A2K3CW03"/>
<feature type="compositionally biased region" description="Gly residues" evidence="1">
    <location>
        <begin position="395"/>
        <end position="422"/>
    </location>
</feature>
<evidence type="ECO:0000313" key="3">
    <source>
        <dbReference type="Proteomes" id="UP000006906"/>
    </source>
</evidence>
<feature type="compositionally biased region" description="Polar residues" evidence="1">
    <location>
        <begin position="627"/>
        <end position="638"/>
    </location>
</feature>
<dbReference type="Proteomes" id="UP000006906">
    <property type="component" value="Chromosome 16"/>
</dbReference>
<feature type="compositionally biased region" description="Gly residues" evidence="1">
    <location>
        <begin position="538"/>
        <end position="552"/>
    </location>
</feature>
<reference evidence="2 3" key="1">
    <citation type="journal article" date="2007" name="Science">
        <title>The Chlamydomonas genome reveals the evolution of key animal and plant functions.</title>
        <authorList>
            <person name="Merchant S.S."/>
            <person name="Prochnik S.E."/>
            <person name="Vallon O."/>
            <person name="Harris E.H."/>
            <person name="Karpowicz S.J."/>
            <person name="Witman G.B."/>
            <person name="Terry A."/>
            <person name="Salamov A."/>
            <person name="Fritz-Laylin L.K."/>
            <person name="Marechal-Drouard L."/>
            <person name="Marshall W.F."/>
            <person name="Qu L.H."/>
            <person name="Nelson D.R."/>
            <person name="Sanderfoot A.A."/>
            <person name="Spalding M.H."/>
            <person name="Kapitonov V.V."/>
            <person name="Ren Q."/>
            <person name="Ferris P."/>
            <person name="Lindquist E."/>
            <person name="Shapiro H."/>
            <person name="Lucas S.M."/>
            <person name="Grimwood J."/>
            <person name="Schmutz J."/>
            <person name="Cardol P."/>
            <person name="Cerutti H."/>
            <person name="Chanfreau G."/>
            <person name="Chen C.L."/>
            <person name="Cognat V."/>
            <person name="Croft M.T."/>
            <person name="Dent R."/>
            <person name="Dutcher S."/>
            <person name="Fernandez E."/>
            <person name="Fukuzawa H."/>
            <person name="Gonzalez-Ballester D."/>
            <person name="Gonzalez-Halphen D."/>
            <person name="Hallmann A."/>
            <person name="Hanikenne M."/>
            <person name="Hippler M."/>
            <person name="Inwood W."/>
            <person name="Jabbari K."/>
            <person name="Kalanon M."/>
            <person name="Kuras R."/>
            <person name="Lefebvre P.A."/>
            <person name="Lemaire S.D."/>
            <person name="Lobanov A.V."/>
            <person name="Lohr M."/>
            <person name="Manuell A."/>
            <person name="Meier I."/>
            <person name="Mets L."/>
            <person name="Mittag M."/>
            <person name="Mittelmeier T."/>
            <person name="Moroney J.V."/>
            <person name="Moseley J."/>
            <person name="Napoli C."/>
            <person name="Nedelcu A.M."/>
            <person name="Niyogi K."/>
            <person name="Novoselov S.V."/>
            <person name="Paulsen I.T."/>
            <person name="Pazour G."/>
            <person name="Purton S."/>
            <person name="Ral J.P."/>
            <person name="Riano-Pachon D.M."/>
            <person name="Riekhof W."/>
            <person name="Rymarquis L."/>
            <person name="Schroda M."/>
            <person name="Stern D."/>
            <person name="Umen J."/>
            <person name="Willows R."/>
            <person name="Wilson N."/>
            <person name="Zimmer S.L."/>
            <person name="Allmer J."/>
            <person name="Balk J."/>
            <person name="Bisova K."/>
            <person name="Chen C.J."/>
            <person name="Elias M."/>
            <person name="Gendler K."/>
            <person name="Hauser C."/>
            <person name="Lamb M.R."/>
            <person name="Ledford H."/>
            <person name="Long J.C."/>
            <person name="Minagawa J."/>
            <person name="Page M.D."/>
            <person name="Pan J."/>
            <person name="Pootakham W."/>
            <person name="Roje S."/>
            <person name="Rose A."/>
            <person name="Stahlberg E."/>
            <person name="Terauchi A.M."/>
            <person name="Yang P."/>
            <person name="Ball S."/>
            <person name="Bowler C."/>
            <person name="Dieckmann C.L."/>
            <person name="Gladyshev V.N."/>
            <person name="Green P."/>
            <person name="Jorgensen R."/>
            <person name="Mayfield S."/>
            <person name="Mueller-Roeber B."/>
            <person name="Rajamani S."/>
            <person name="Sayre R.T."/>
            <person name="Brokstein P."/>
            <person name="Dubchak I."/>
            <person name="Goodstein D."/>
            <person name="Hornick L."/>
            <person name="Huang Y.W."/>
            <person name="Jhaveri J."/>
            <person name="Luo Y."/>
            <person name="Martinez D."/>
            <person name="Ngau W.C."/>
            <person name="Otillar B."/>
            <person name="Poliakov A."/>
            <person name="Porter A."/>
            <person name="Szajkowski L."/>
            <person name="Werner G."/>
            <person name="Zhou K."/>
            <person name="Grigoriev I.V."/>
            <person name="Rokhsar D.S."/>
            <person name="Grossman A.R."/>
        </authorList>
    </citation>
    <scope>NUCLEOTIDE SEQUENCE [LARGE SCALE GENOMIC DNA]</scope>
    <source>
        <strain evidence="3">CC-503</strain>
    </source>
</reference>